<dbReference type="Pfam" id="PF00398">
    <property type="entry name" value="RrnaAD"/>
    <property type="match status" value="1"/>
</dbReference>
<dbReference type="InterPro" id="IPR029063">
    <property type="entry name" value="SAM-dependent_MTases_sf"/>
</dbReference>
<comment type="function">
    <text evidence="6">Mitochondrial transcription factor that confers selective promoter recognition on the core subunit of the yeast mitochondrial RNA polymerase. Interacts with DNA in a non-specific manner.</text>
</comment>
<keyword evidence="2 7" id="KW-0489">Methyltransferase</keyword>
<dbReference type="Proteomes" id="UP000799536">
    <property type="component" value="Unassembled WGS sequence"/>
</dbReference>
<dbReference type="GO" id="GO:0008168">
    <property type="term" value="F:methyltransferase activity"/>
    <property type="evidence" value="ECO:0007669"/>
    <property type="project" value="UniProtKB-KW"/>
</dbReference>
<keyword evidence="11" id="KW-1185">Reference proteome</keyword>
<evidence type="ECO:0000256" key="3">
    <source>
        <dbReference type="ARBA" id="ARBA00022679"/>
    </source>
</evidence>
<comment type="subcellular location">
    <subcellularLocation>
        <location evidence="1">Mitochondrion</location>
    </subcellularLocation>
</comment>
<dbReference type="GO" id="GO:0003723">
    <property type="term" value="F:RNA binding"/>
    <property type="evidence" value="ECO:0007669"/>
    <property type="project" value="UniProtKB-KW"/>
</dbReference>
<dbReference type="OrthoDB" id="16079at2759"/>
<dbReference type="InterPro" id="IPR023165">
    <property type="entry name" value="rRNA_Ade_diMease-like_C"/>
</dbReference>
<keyword evidence="7" id="KW-0698">rRNA processing</keyword>
<comment type="caution">
    <text evidence="10">The sequence shown here is derived from an EMBL/GenBank/DDBJ whole genome shotgun (WGS) entry which is preliminary data.</text>
</comment>
<dbReference type="PANTHER" id="PTHR11727:SF17">
    <property type="entry name" value="DIMETHYLADENOSINE TRANSFERASE 1, MITOCHONDRIAL"/>
    <property type="match status" value="1"/>
</dbReference>
<dbReference type="GO" id="GO:0006364">
    <property type="term" value="P:rRNA processing"/>
    <property type="evidence" value="ECO:0007669"/>
    <property type="project" value="UniProtKB-KW"/>
</dbReference>
<dbReference type="GO" id="GO:0005759">
    <property type="term" value="C:mitochondrial matrix"/>
    <property type="evidence" value="ECO:0007669"/>
    <property type="project" value="TreeGrafter"/>
</dbReference>
<evidence type="ECO:0000256" key="8">
    <source>
        <dbReference type="SAM" id="Coils"/>
    </source>
</evidence>
<dbReference type="Gene3D" id="3.40.50.150">
    <property type="entry name" value="Vaccinia Virus protein VP39"/>
    <property type="match status" value="1"/>
</dbReference>
<feature type="coiled-coil region" evidence="8">
    <location>
        <begin position="429"/>
        <end position="465"/>
    </location>
</feature>
<keyword evidence="4 7" id="KW-0949">S-adenosyl-L-methionine</keyword>
<dbReference type="GO" id="GO:0034246">
    <property type="term" value="F:mitochondrial transcription factor activity"/>
    <property type="evidence" value="ECO:0007669"/>
    <property type="project" value="TreeGrafter"/>
</dbReference>
<dbReference type="EMBL" id="ML993981">
    <property type="protein sequence ID" value="KAF2201326.1"/>
    <property type="molecule type" value="Genomic_DNA"/>
</dbReference>
<dbReference type="SUPFAM" id="SSF53335">
    <property type="entry name" value="S-adenosyl-L-methionine-dependent methyltransferases"/>
    <property type="match status" value="1"/>
</dbReference>
<evidence type="ECO:0000256" key="6">
    <source>
        <dbReference type="ARBA" id="ARBA00024915"/>
    </source>
</evidence>
<dbReference type="AlphaFoldDB" id="A0A9P4JN94"/>
<evidence type="ECO:0000256" key="2">
    <source>
        <dbReference type="ARBA" id="ARBA00022603"/>
    </source>
</evidence>
<evidence type="ECO:0000256" key="9">
    <source>
        <dbReference type="SAM" id="MobiDB-lite"/>
    </source>
</evidence>
<gene>
    <name evidence="10" type="ORF">GQ43DRAFT_480817</name>
</gene>
<accession>A0A9P4JN94</accession>
<reference evidence="10" key="1">
    <citation type="journal article" date="2020" name="Stud. Mycol.">
        <title>101 Dothideomycetes genomes: a test case for predicting lifestyles and emergence of pathogens.</title>
        <authorList>
            <person name="Haridas S."/>
            <person name="Albert R."/>
            <person name="Binder M."/>
            <person name="Bloem J."/>
            <person name="Labutti K."/>
            <person name="Salamov A."/>
            <person name="Andreopoulos B."/>
            <person name="Baker S."/>
            <person name="Barry K."/>
            <person name="Bills G."/>
            <person name="Bluhm B."/>
            <person name="Cannon C."/>
            <person name="Castanera R."/>
            <person name="Culley D."/>
            <person name="Daum C."/>
            <person name="Ezra D."/>
            <person name="Gonzalez J."/>
            <person name="Henrissat B."/>
            <person name="Kuo A."/>
            <person name="Liang C."/>
            <person name="Lipzen A."/>
            <person name="Lutzoni F."/>
            <person name="Magnuson J."/>
            <person name="Mondo S."/>
            <person name="Nolan M."/>
            <person name="Ohm R."/>
            <person name="Pangilinan J."/>
            <person name="Park H.-J."/>
            <person name="Ramirez L."/>
            <person name="Alfaro M."/>
            <person name="Sun H."/>
            <person name="Tritt A."/>
            <person name="Yoshinaga Y."/>
            <person name="Zwiers L.-H."/>
            <person name="Turgeon B."/>
            <person name="Goodwin S."/>
            <person name="Spatafora J."/>
            <person name="Crous P."/>
            <person name="Grigoriev I."/>
        </authorList>
    </citation>
    <scope>NUCLEOTIDE SEQUENCE</scope>
    <source>
        <strain evidence="10">ATCC 74209</strain>
    </source>
</reference>
<dbReference type="InterPro" id="IPR001737">
    <property type="entry name" value="KsgA/Erm"/>
</dbReference>
<comment type="similarity">
    <text evidence="7">Belongs to the class I-like SAM-binding methyltransferase superfamily. rRNA adenine N(6)-methyltransferase family.</text>
</comment>
<dbReference type="EC" id="2.1.1.-" evidence="7"/>
<keyword evidence="8" id="KW-0175">Coiled coil</keyword>
<dbReference type="PANTHER" id="PTHR11727">
    <property type="entry name" value="DIMETHYLADENOSINE TRANSFERASE"/>
    <property type="match status" value="1"/>
</dbReference>
<evidence type="ECO:0000256" key="5">
    <source>
        <dbReference type="ARBA" id="ARBA00022884"/>
    </source>
</evidence>
<dbReference type="Gene3D" id="1.10.8.100">
    <property type="entry name" value="Ribosomal RNA adenine dimethylase-like, domain 2"/>
    <property type="match status" value="1"/>
</dbReference>
<organism evidence="10 11">
    <name type="scientific">Delitschia confertaspora ATCC 74209</name>
    <dbReference type="NCBI Taxonomy" id="1513339"/>
    <lineage>
        <taxon>Eukaryota</taxon>
        <taxon>Fungi</taxon>
        <taxon>Dikarya</taxon>
        <taxon>Ascomycota</taxon>
        <taxon>Pezizomycotina</taxon>
        <taxon>Dothideomycetes</taxon>
        <taxon>Pleosporomycetidae</taxon>
        <taxon>Pleosporales</taxon>
        <taxon>Delitschiaceae</taxon>
        <taxon>Delitschia</taxon>
    </lineage>
</organism>
<dbReference type="GO" id="GO:0006391">
    <property type="term" value="P:transcription initiation at mitochondrial promoter"/>
    <property type="evidence" value="ECO:0007669"/>
    <property type="project" value="TreeGrafter"/>
</dbReference>
<evidence type="ECO:0000256" key="7">
    <source>
        <dbReference type="RuleBase" id="RU362106"/>
    </source>
</evidence>
<sequence>MLSLIRSLRPRPVSATVQQCLRIQRRNVARKEATTKKKGGRPVGKTGFSKEQLETAEQYPLSQELAKNFVPIVTHRGRKKHSYSRPQIVSPELCDDVLSYIGPTLERHRGCDIIDINPGAGLWSSKLHEFLQPRKHILVESNPEIFEQHLKNLVEQPGSRYKLVTGDISKFEFFEDIMKEHIRPDQPPLDPNDPRINEPNDKLLVTGSLISNPIVPGYGIKSLVRQLLLYFNEIALTHGLFHSHGRARQLFWMNNEEVSSMLPKTIVQQHKLPIIMDRLCDITEVVASESTARGTGTGNLKRDASLELESVVRSLELGKKSGFELPAHRRTSFHDFADDVSAMTNGTGIITPAELLDYLREAEASGKSTAGLLNESLRELFKEEEKKTAGSRGTRTKKGEQLSILRSTSLYVERSRETRWHVINLAEQIHKLECDILRTSNEAQKQELQSKLDTLESEYQTRASKLSSMNRGYLAGGFDDRLAVRSPTKRLLWDRRPFEPLSSHPEEAWPKTRTALFDIMPRAIPAGTANASEDFEYFKDLIQPLFDIPSLPLHQAVEGLAPGASELLKEVEALSDPEKGGRLNLNDFRVRMLTTEMVEQLSKAFREWPFRPPGSDHPNFFRSKWHSKFEGEDRM</sequence>
<evidence type="ECO:0000256" key="4">
    <source>
        <dbReference type="ARBA" id="ARBA00022691"/>
    </source>
</evidence>
<feature type="region of interest" description="Disordered" evidence="9">
    <location>
        <begin position="28"/>
        <end position="51"/>
    </location>
</feature>
<name>A0A9P4JN94_9PLEO</name>
<dbReference type="GO" id="GO:0032259">
    <property type="term" value="P:methylation"/>
    <property type="evidence" value="ECO:0007669"/>
    <property type="project" value="UniProtKB-KW"/>
</dbReference>
<keyword evidence="3 7" id="KW-0808">Transferase</keyword>
<dbReference type="GO" id="GO:0034245">
    <property type="term" value="C:mitochondrial DNA-directed RNA polymerase complex"/>
    <property type="evidence" value="ECO:0007669"/>
    <property type="project" value="TreeGrafter"/>
</dbReference>
<evidence type="ECO:0000313" key="11">
    <source>
        <dbReference type="Proteomes" id="UP000799536"/>
    </source>
</evidence>
<evidence type="ECO:0000256" key="1">
    <source>
        <dbReference type="ARBA" id="ARBA00004173"/>
    </source>
</evidence>
<protein>
    <recommendedName>
        <fullName evidence="7">rRNA adenine N(6)-methyltransferase</fullName>
        <ecNumber evidence="7">2.1.1.-</ecNumber>
    </recommendedName>
</protein>
<keyword evidence="5" id="KW-0694">RNA-binding</keyword>
<evidence type="ECO:0000313" key="10">
    <source>
        <dbReference type="EMBL" id="KAF2201326.1"/>
    </source>
</evidence>
<proteinExistence type="inferred from homology"/>